<dbReference type="SUPFAM" id="SSF103032">
    <property type="entry name" value="Hypothetical protein YwqG"/>
    <property type="match status" value="1"/>
</dbReference>
<name>A0ABR7JJI8_9FLAO</name>
<organism evidence="1 2">
    <name type="scientific">Flavobacterium turcicum</name>
    <dbReference type="NCBI Taxonomy" id="2764718"/>
    <lineage>
        <taxon>Bacteria</taxon>
        <taxon>Pseudomonadati</taxon>
        <taxon>Bacteroidota</taxon>
        <taxon>Flavobacteriia</taxon>
        <taxon>Flavobacteriales</taxon>
        <taxon>Flavobacteriaceae</taxon>
        <taxon>Flavobacterium</taxon>
    </lineage>
</organism>
<reference evidence="1 2" key="1">
    <citation type="submission" date="2020-08" db="EMBL/GenBank/DDBJ databases">
        <title>Description of novel Flavobacterium F-400 isolate.</title>
        <authorList>
            <person name="Saticioglu I."/>
            <person name="Duman M."/>
            <person name="Altun S."/>
        </authorList>
    </citation>
    <scope>NUCLEOTIDE SEQUENCE [LARGE SCALE GENOMIC DNA]</scope>
    <source>
        <strain evidence="1 2">F-400</strain>
    </source>
</reference>
<dbReference type="InterPro" id="IPR015315">
    <property type="entry name" value="DUF1963"/>
</dbReference>
<comment type="caution">
    <text evidence="1">The sequence shown here is derived from an EMBL/GenBank/DDBJ whole genome shotgun (WGS) entry which is preliminary data.</text>
</comment>
<dbReference type="InterPro" id="IPR035948">
    <property type="entry name" value="YwqG-like_sf"/>
</dbReference>
<accession>A0ABR7JJI8</accession>
<evidence type="ECO:0000313" key="1">
    <source>
        <dbReference type="EMBL" id="MBC5864660.1"/>
    </source>
</evidence>
<evidence type="ECO:0000313" key="2">
    <source>
        <dbReference type="Proteomes" id="UP000621670"/>
    </source>
</evidence>
<protein>
    <submittedName>
        <fullName evidence="1">DUF1963 domain-containing protein</fullName>
    </submittedName>
</protein>
<sequence>MNFFKKIFGLNFSEKMKNENMTSEEFFETEYIKNLSEKYGRKTVLLKPHKSENEIKWTESKFGGYPNLESFSEYPICNSCHSSLNFVFQIYKKDFSEFYFPNDSNIFQLFRCPNNDCKDSYSEFYDHKMFHYFSKVKCEINNEFKKEKNNLTDFEPEVPHCYLKPTEKFDFPNFDDFNEDDFVEIENKFGEKFSEEFMDKYNPIPNTKLSGYPSFTQSPFYPKCNCGKTKDFLFQLSSDDAEDGVESPPDYDNWSSHGIMIGDVGNIYYFVCKDCGEKSIESYWDCF</sequence>
<dbReference type="Gene3D" id="2.30.320.10">
    <property type="entry name" value="YwqG-like"/>
    <property type="match status" value="1"/>
</dbReference>
<gene>
    <name evidence="1" type="ORF">H8R26_14625</name>
</gene>
<dbReference type="Pfam" id="PF09234">
    <property type="entry name" value="DUF1963"/>
    <property type="match status" value="1"/>
</dbReference>
<dbReference type="RefSeq" id="WP_166139151.1">
    <property type="nucleotide sequence ID" value="NZ_JAAOBY010000014.1"/>
</dbReference>
<dbReference type="Proteomes" id="UP000621670">
    <property type="component" value="Unassembled WGS sequence"/>
</dbReference>
<keyword evidence="2" id="KW-1185">Reference proteome</keyword>
<proteinExistence type="predicted"/>
<dbReference type="EMBL" id="JACRUM010000015">
    <property type="protein sequence ID" value="MBC5864660.1"/>
    <property type="molecule type" value="Genomic_DNA"/>
</dbReference>